<name>A2ST08_METLZ</name>
<evidence type="ECO:0000256" key="2">
    <source>
        <dbReference type="ARBA" id="ARBA00023167"/>
    </source>
</evidence>
<dbReference type="Proteomes" id="UP000000365">
    <property type="component" value="Chromosome"/>
</dbReference>
<dbReference type="Pfam" id="PF00571">
    <property type="entry name" value="CBS"/>
    <property type="match status" value="4"/>
</dbReference>
<dbReference type="PANTHER" id="PTHR43080:SF2">
    <property type="entry name" value="CBS DOMAIN-CONTAINING PROTEIN"/>
    <property type="match status" value="1"/>
</dbReference>
<dbReference type="InterPro" id="IPR003115">
    <property type="entry name" value="ParB_N"/>
</dbReference>
<dbReference type="PANTHER" id="PTHR43080">
    <property type="entry name" value="CBS DOMAIN-CONTAINING PROTEIN CBSX3, MITOCHONDRIAL"/>
    <property type="match status" value="1"/>
</dbReference>
<dbReference type="InterPro" id="IPR000644">
    <property type="entry name" value="CBS_dom"/>
</dbReference>
<reference evidence="5 6" key="1">
    <citation type="journal article" date="2009" name="Stand. Genomic Sci.">
        <title>Complete genome sequence of Methanocorpusculum labreanum type strain Z.</title>
        <authorList>
            <person name="Anderson I.J."/>
            <person name="Sieprawska-Lupa M."/>
            <person name="Goltsman E."/>
            <person name="Lapidus A."/>
            <person name="Copeland A."/>
            <person name="Glavina Del Rio T."/>
            <person name="Tice H."/>
            <person name="Dalin E."/>
            <person name="Barry K."/>
            <person name="Pitluck S."/>
            <person name="Hauser L."/>
            <person name="Land M."/>
            <person name="Lucas S."/>
            <person name="Richardson P."/>
            <person name="Whitman W.B."/>
            <person name="Kyrpides N.C."/>
        </authorList>
    </citation>
    <scope>NUCLEOTIDE SEQUENCE [LARGE SCALE GENOMIC DNA]</scope>
    <source>
        <strain evidence="6">ATCC 43576 / DSM 4855 / Z</strain>
    </source>
</reference>
<dbReference type="GeneID" id="89920596"/>
<gene>
    <name evidence="5" type="ordered locus">Mlab_1295</name>
</gene>
<dbReference type="KEGG" id="mla:Mlab_1295"/>
<evidence type="ECO:0000256" key="3">
    <source>
        <dbReference type="PROSITE-ProRule" id="PRU00703"/>
    </source>
</evidence>
<organism evidence="5 6">
    <name type="scientific">Methanocorpusculum labreanum (strain ATCC 43576 / DSM 4855 / Z)</name>
    <dbReference type="NCBI Taxonomy" id="410358"/>
    <lineage>
        <taxon>Archaea</taxon>
        <taxon>Methanobacteriati</taxon>
        <taxon>Methanobacteriota</taxon>
        <taxon>Stenosarchaea group</taxon>
        <taxon>Methanomicrobia</taxon>
        <taxon>Methanomicrobiales</taxon>
        <taxon>Methanocorpusculaceae</taxon>
        <taxon>Methanocorpusculum</taxon>
    </lineage>
</organism>
<keyword evidence="1 3" id="KW-0129">CBS domain</keyword>
<feature type="domain" description="CBS" evidence="4">
    <location>
        <begin position="68"/>
        <end position="125"/>
    </location>
</feature>
<dbReference type="GO" id="GO:0009086">
    <property type="term" value="P:methionine biosynthetic process"/>
    <property type="evidence" value="ECO:0007669"/>
    <property type="project" value="UniProtKB-KW"/>
</dbReference>
<keyword evidence="2" id="KW-0486">Methionine biosynthesis</keyword>
<evidence type="ECO:0000313" key="6">
    <source>
        <dbReference type="Proteomes" id="UP000000365"/>
    </source>
</evidence>
<dbReference type="SMART" id="SM00470">
    <property type="entry name" value="ParB"/>
    <property type="match status" value="2"/>
</dbReference>
<dbReference type="HOGENOM" id="CLU_531712_0_0_2"/>
<dbReference type="eggNOG" id="arCOG00622">
    <property type="taxonomic scope" value="Archaea"/>
</dbReference>
<dbReference type="PROSITE" id="PS51371">
    <property type="entry name" value="CBS"/>
    <property type="match status" value="4"/>
</dbReference>
<dbReference type="EMBL" id="CP000559">
    <property type="protein sequence ID" value="ABN07464.1"/>
    <property type="molecule type" value="Genomic_DNA"/>
</dbReference>
<sequence>MEKKQVRDYMTHDVISIDASKTVGDVIRLIHTTDHDGFPVLRLGKVVGYISARDIIGEHPSTKVELRMTRHPITARPDVTITEVARRIFRTGIQKLPVIGPDNELLGIISNMDVIRSQIERVTPEKVFNFMRALHALYGVETHLKREHIPVKDIQPTQSSVHQDELEGRTYELQKNLAEPVIVVKSGERIILVDGHHRAVAAEKLGLSELDAYVVYLDADIELGLEKTAHAMKIFSIKDVKIDDSPERSLVRPTHPKLIPTEKKLVSEYMTTNVISLDAGKTVKDVIGLIRTTTHDGFPVLCKGRVVGLIGAKNIIGAKATDGIAPLMEPVILKTQPNEGMTDVARKMFRFCVQKLPVVDNEGQFVGIITNADVIRSQIERVTPEKVFDYMTTLKTLYGLDPLLSRGMVPVKSLIPTQSKVYMDELDGRAYEIKKGLAEPLIVVRRRGKYILIDGHHRAVAANRMRVQELDAYLIDIDSDIELGIEKTSRNMRLWSLDDVQIMDESRCAFLA</sequence>
<evidence type="ECO:0000256" key="1">
    <source>
        <dbReference type="ARBA" id="ARBA00023122"/>
    </source>
</evidence>
<accession>A2ST08</accession>
<feature type="domain" description="CBS" evidence="4">
    <location>
        <begin position="328"/>
        <end position="385"/>
    </location>
</feature>
<dbReference type="SUPFAM" id="SSF110849">
    <property type="entry name" value="ParB/Sulfiredoxin"/>
    <property type="match status" value="2"/>
</dbReference>
<dbReference type="Gene3D" id="3.10.580.10">
    <property type="entry name" value="CBS-domain"/>
    <property type="match status" value="4"/>
</dbReference>
<dbReference type="AlphaFoldDB" id="A2ST08"/>
<keyword evidence="2" id="KW-0028">Amino-acid biosynthesis</keyword>
<dbReference type="InterPro" id="IPR046342">
    <property type="entry name" value="CBS_dom_sf"/>
</dbReference>
<dbReference type="InterPro" id="IPR036086">
    <property type="entry name" value="ParB/Sulfiredoxin_sf"/>
</dbReference>
<dbReference type="SMART" id="SM00116">
    <property type="entry name" value="CBS"/>
    <property type="match status" value="4"/>
</dbReference>
<feature type="domain" description="CBS" evidence="4">
    <location>
        <begin position="270"/>
        <end position="327"/>
    </location>
</feature>
<dbReference type="InterPro" id="IPR051257">
    <property type="entry name" value="Diverse_CBS-Domain"/>
</dbReference>
<dbReference type="SUPFAM" id="SSF54631">
    <property type="entry name" value="CBS-domain pair"/>
    <property type="match status" value="2"/>
</dbReference>
<protein>
    <submittedName>
        <fullName evidence="5">CBS domain containing protein</fullName>
    </submittedName>
</protein>
<feature type="domain" description="CBS" evidence="4">
    <location>
        <begin position="10"/>
        <end position="66"/>
    </location>
</feature>
<keyword evidence="6" id="KW-1185">Reference proteome</keyword>
<dbReference type="STRING" id="410358.Mlab_1295"/>
<dbReference type="CDD" id="cd04610">
    <property type="entry name" value="CBS_pair_ParBc_assoc"/>
    <property type="match status" value="2"/>
</dbReference>
<evidence type="ECO:0000313" key="5">
    <source>
        <dbReference type="EMBL" id="ABN07464.1"/>
    </source>
</evidence>
<evidence type="ECO:0000259" key="4">
    <source>
        <dbReference type="PROSITE" id="PS51371"/>
    </source>
</evidence>
<proteinExistence type="predicted"/>
<dbReference type="Gene3D" id="3.90.1530.10">
    <property type="entry name" value="Conserved hypothetical protein from pyrococcus furiosus pfu- 392566-001, ParB domain"/>
    <property type="match status" value="2"/>
</dbReference>
<dbReference type="RefSeq" id="WP_011833667.1">
    <property type="nucleotide sequence ID" value="NC_008942.1"/>
</dbReference>